<proteinExistence type="predicted"/>
<dbReference type="AlphaFoldDB" id="A0A317ZI67"/>
<dbReference type="Pfam" id="PF26343">
    <property type="entry name" value="VapC50_C"/>
    <property type="match status" value="1"/>
</dbReference>
<dbReference type="InterPro" id="IPR058652">
    <property type="entry name" value="VapC50_C"/>
</dbReference>
<organism evidence="3 4">
    <name type="scientific">Coraliomargarita sinensis</name>
    <dbReference type="NCBI Taxonomy" id="2174842"/>
    <lineage>
        <taxon>Bacteria</taxon>
        <taxon>Pseudomonadati</taxon>
        <taxon>Verrucomicrobiota</taxon>
        <taxon>Opitutia</taxon>
        <taxon>Puniceicoccales</taxon>
        <taxon>Coraliomargaritaceae</taxon>
        <taxon>Coraliomargarita</taxon>
    </lineage>
</organism>
<dbReference type="Proteomes" id="UP000247099">
    <property type="component" value="Unassembled WGS sequence"/>
</dbReference>
<sequence length="191" mass="21810">MFTASFTAVYDACVLYPAPLRDLLMELASYRLFKAKWSEAIHNEWTRNLLANQEHLKPERIQATREAMNQAVPDCLVTGHEGLIDSLNLPDPKDRHVLAAAIASNADVIVTFNLKDFPEGVLQLHQVEAQHPDEFIRHLIDLHPDEVCRAAKKIRTRLKNPPYSADDYLMSLAKQKLPQTIEYLAERKDLI</sequence>
<gene>
    <name evidence="3" type="ORF">DDZ13_08040</name>
</gene>
<dbReference type="InParanoid" id="A0A317ZI67"/>
<feature type="domain" description="PIN" evidence="1">
    <location>
        <begin position="8"/>
        <end position="114"/>
    </location>
</feature>
<keyword evidence="4" id="KW-1185">Reference proteome</keyword>
<evidence type="ECO:0000313" key="4">
    <source>
        <dbReference type="Proteomes" id="UP000247099"/>
    </source>
</evidence>
<feature type="domain" description="VapC50 C-terminal" evidence="2">
    <location>
        <begin position="132"/>
        <end position="185"/>
    </location>
</feature>
<dbReference type="OrthoDB" id="196107at2"/>
<dbReference type="Pfam" id="PF13470">
    <property type="entry name" value="PIN_3"/>
    <property type="match status" value="1"/>
</dbReference>
<dbReference type="InterPro" id="IPR002716">
    <property type="entry name" value="PIN_dom"/>
</dbReference>
<reference evidence="3 4" key="1">
    <citation type="submission" date="2018-05" db="EMBL/GenBank/DDBJ databases">
        <title>Coraliomargarita sinensis sp. nov., isolated from a marine solar saltern.</title>
        <authorList>
            <person name="Zhou L.Y."/>
        </authorList>
    </citation>
    <scope>NUCLEOTIDE SEQUENCE [LARGE SCALE GENOMIC DNA]</scope>
    <source>
        <strain evidence="3 4">WN38</strain>
    </source>
</reference>
<dbReference type="EMBL" id="QHJQ01000005">
    <property type="protein sequence ID" value="PXA03987.1"/>
    <property type="molecule type" value="Genomic_DNA"/>
</dbReference>
<comment type="caution">
    <text evidence="3">The sequence shown here is derived from an EMBL/GenBank/DDBJ whole genome shotgun (WGS) entry which is preliminary data.</text>
</comment>
<name>A0A317ZI67_9BACT</name>
<evidence type="ECO:0000259" key="1">
    <source>
        <dbReference type="Pfam" id="PF13470"/>
    </source>
</evidence>
<accession>A0A317ZI67</accession>
<evidence type="ECO:0000313" key="3">
    <source>
        <dbReference type="EMBL" id="PXA03987.1"/>
    </source>
</evidence>
<protein>
    <submittedName>
        <fullName evidence="3">PIN domain-containing protein</fullName>
    </submittedName>
</protein>
<evidence type="ECO:0000259" key="2">
    <source>
        <dbReference type="Pfam" id="PF26343"/>
    </source>
</evidence>
<dbReference type="RefSeq" id="WP_110130934.1">
    <property type="nucleotide sequence ID" value="NZ_QHJQ01000005.1"/>
</dbReference>